<organism evidence="4 5">
    <name type="scientific">Paractinoplanes rhizophilus</name>
    <dbReference type="NCBI Taxonomy" id="1416877"/>
    <lineage>
        <taxon>Bacteria</taxon>
        <taxon>Bacillati</taxon>
        <taxon>Actinomycetota</taxon>
        <taxon>Actinomycetes</taxon>
        <taxon>Micromonosporales</taxon>
        <taxon>Micromonosporaceae</taxon>
        <taxon>Paractinoplanes</taxon>
    </lineage>
</organism>
<dbReference type="Gene3D" id="3.40.630.30">
    <property type="match status" value="1"/>
</dbReference>
<dbReference type="SUPFAM" id="SSF55729">
    <property type="entry name" value="Acyl-CoA N-acyltransferases (Nat)"/>
    <property type="match status" value="1"/>
</dbReference>
<comment type="caution">
    <text evidence="4">The sequence shown here is derived from an EMBL/GenBank/DDBJ whole genome shotgun (WGS) entry which is preliminary data.</text>
</comment>
<reference evidence="5" key="1">
    <citation type="journal article" date="2019" name="Int. J. Syst. Evol. Microbiol.">
        <title>The Global Catalogue of Microorganisms (GCM) 10K type strain sequencing project: providing services to taxonomists for standard genome sequencing and annotation.</title>
        <authorList>
            <consortium name="The Broad Institute Genomics Platform"/>
            <consortium name="The Broad Institute Genome Sequencing Center for Infectious Disease"/>
            <person name="Wu L."/>
            <person name="Ma J."/>
        </authorList>
    </citation>
    <scope>NUCLEOTIDE SEQUENCE [LARGE SCALE GENOMIC DNA]</scope>
    <source>
        <strain evidence="5">XZYJT-10</strain>
    </source>
</reference>
<gene>
    <name evidence="4" type="ORF">ACFQS1_25250</name>
</gene>
<dbReference type="InterPro" id="IPR016181">
    <property type="entry name" value="Acyl_CoA_acyltransferase"/>
</dbReference>
<evidence type="ECO:0000259" key="3">
    <source>
        <dbReference type="PROSITE" id="PS51186"/>
    </source>
</evidence>
<dbReference type="EC" id="2.3.1.-" evidence="4"/>
<keyword evidence="1 4" id="KW-0808">Transferase</keyword>
<dbReference type="Pfam" id="PF00583">
    <property type="entry name" value="Acetyltransf_1"/>
    <property type="match status" value="1"/>
</dbReference>
<keyword evidence="5" id="KW-1185">Reference proteome</keyword>
<evidence type="ECO:0000256" key="1">
    <source>
        <dbReference type="ARBA" id="ARBA00022679"/>
    </source>
</evidence>
<sequence>MTEWSLSMSEDPGAVTGCPEVDHGAVAAVSQAAFLAPEPVAGLPIADGAHETAAAVAADLAAGAWLCLAHVPGDGDRRLVGSVRSFVAPDGAWTVRRLAVDPRMHGKGLAKALMRRLEQRAAAAGAPAVALDAVVERGNPPFYARLGYRTVRHFPNPDKPLSETAMRRELAGSATPLDHPWDGEDAAVAYGVLVVWHGNGNRTVARTYTDVTDALSVLRRAEPGLGLLGADGWAAGPAREAGPIRGRLAGCGGSVLDGGVIGYDRPHGEVAAYRMPRTVTPELLALWRLPRRRAAR</sequence>
<evidence type="ECO:0000256" key="2">
    <source>
        <dbReference type="ARBA" id="ARBA00023315"/>
    </source>
</evidence>
<dbReference type="CDD" id="cd04301">
    <property type="entry name" value="NAT_SF"/>
    <property type="match status" value="1"/>
</dbReference>
<name>A0ABW2HVS8_9ACTN</name>
<proteinExistence type="predicted"/>
<dbReference type="GO" id="GO:0016746">
    <property type="term" value="F:acyltransferase activity"/>
    <property type="evidence" value="ECO:0007669"/>
    <property type="project" value="UniProtKB-KW"/>
</dbReference>
<dbReference type="InterPro" id="IPR050680">
    <property type="entry name" value="YpeA/RimI_acetyltransf"/>
</dbReference>
<dbReference type="PANTHER" id="PTHR43420">
    <property type="entry name" value="ACETYLTRANSFERASE"/>
    <property type="match status" value="1"/>
</dbReference>
<dbReference type="PROSITE" id="PS51186">
    <property type="entry name" value="GNAT"/>
    <property type="match status" value="1"/>
</dbReference>
<dbReference type="EMBL" id="JBHTBJ010000021">
    <property type="protein sequence ID" value="MFC7277313.1"/>
    <property type="molecule type" value="Genomic_DNA"/>
</dbReference>
<dbReference type="RefSeq" id="WP_378972728.1">
    <property type="nucleotide sequence ID" value="NZ_JBHTBJ010000021.1"/>
</dbReference>
<dbReference type="InterPro" id="IPR000182">
    <property type="entry name" value="GNAT_dom"/>
</dbReference>
<protein>
    <submittedName>
        <fullName evidence="4">GNAT family N-acetyltransferase</fullName>
        <ecNumber evidence="4">2.3.1.-</ecNumber>
    </submittedName>
</protein>
<feature type="domain" description="N-acetyltransferase" evidence="3">
    <location>
        <begin position="27"/>
        <end position="171"/>
    </location>
</feature>
<dbReference type="Proteomes" id="UP001596548">
    <property type="component" value="Unassembled WGS sequence"/>
</dbReference>
<dbReference type="PANTHER" id="PTHR43420:SF47">
    <property type="entry name" value="N-ACETYLTRANSFERASE DOMAIN-CONTAINING PROTEIN"/>
    <property type="match status" value="1"/>
</dbReference>
<evidence type="ECO:0000313" key="5">
    <source>
        <dbReference type="Proteomes" id="UP001596548"/>
    </source>
</evidence>
<evidence type="ECO:0000313" key="4">
    <source>
        <dbReference type="EMBL" id="MFC7277313.1"/>
    </source>
</evidence>
<accession>A0ABW2HVS8</accession>
<keyword evidence="2 4" id="KW-0012">Acyltransferase</keyword>